<gene>
    <name evidence="2" type="ORF">A9Z42_0050470</name>
</gene>
<evidence type="ECO:0000313" key="3">
    <source>
        <dbReference type="Proteomes" id="UP000219286"/>
    </source>
</evidence>
<dbReference type="AlphaFoldDB" id="A0A2H2ZWW4"/>
<dbReference type="Proteomes" id="UP000219286">
    <property type="component" value="Unassembled WGS sequence"/>
</dbReference>
<evidence type="ECO:0000313" key="2">
    <source>
        <dbReference type="EMBL" id="OTA04461.1"/>
    </source>
</evidence>
<proteinExistence type="predicted"/>
<keyword evidence="3" id="KW-1185">Reference proteome</keyword>
<organism evidence="2 3">
    <name type="scientific">Trichoderma parareesei</name>
    <name type="common">Filamentous fungus</name>
    <dbReference type="NCBI Taxonomy" id="858221"/>
    <lineage>
        <taxon>Eukaryota</taxon>
        <taxon>Fungi</taxon>
        <taxon>Dikarya</taxon>
        <taxon>Ascomycota</taxon>
        <taxon>Pezizomycotina</taxon>
        <taxon>Sordariomycetes</taxon>
        <taxon>Hypocreomycetidae</taxon>
        <taxon>Hypocreales</taxon>
        <taxon>Hypocreaceae</taxon>
        <taxon>Trichoderma</taxon>
    </lineage>
</organism>
<evidence type="ECO:0000256" key="1">
    <source>
        <dbReference type="SAM" id="MobiDB-lite"/>
    </source>
</evidence>
<reference evidence="2 3" key="1">
    <citation type="journal article" date="2015" name="Genome Announc.">
        <title>Genome sequence and annotation of Trichoderma parareesei, the ancestor of the cellulase producer Trichoderma reesei.</title>
        <authorList>
            <person name="Yang D."/>
            <person name="Pomraning K."/>
            <person name="Kopchinskiy A."/>
            <person name="Karimi Aghcheh R."/>
            <person name="Atanasova L."/>
            <person name="Chenthamara K."/>
            <person name="Baker S.E."/>
            <person name="Zhang R."/>
            <person name="Shen Q."/>
            <person name="Freitag M."/>
            <person name="Kubicek C.P."/>
            <person name="Druzhinina I.S."/>
        </authorList>
    </citation>
    <scope>NUCLEOTIDE SEQUENCE [LARGE SCALE GENOMIC DNA]</scope>
    <source>
        <strain evidence="2 3">CBS 125925</strain>
    </source>
</reference>
<sequence>MCCESDGLVRGSRRAASNSAWEEEEEEEDRERVAEEDGRCREMDKIRSSGTDDESMVGNCGVQQVERALKREEAIQRHPPPSGLSWPVLGTAGCPRRLRGARGTGYGAQC</sequence>
<protein>
    <submittedName>
        <fullName evidence="2">Uncharacterized protein</fullName>
    </submittedName>
</protein>
<feature type="compositionally biased region" description="Basic and acidic residues" evidence="1">
    <location>
        <begin position="30"/>
        <end position="47"/>
    </location>
</feature>
<feature type="region of interest" description="Disordered" evidence="1">
    <location>
        <begin position="1"/>
        <end position="58"/>
    </location>
</feature>
<dbReference type="EMBL" id="LFMI01000516">
    <property type="protein sequence ID" value="OTA04461.1"/>
    <property type="molecule type" value="Genomic_DNA"/>
</dbReference>
<name>A0A2H2ZWW4_TRIPA</name>
<accession>A0A2H2ZWW4</accession>
<comment type="caution">
    <text evidence="2">The sequence shown here is derived from an EMBL/GenBank/DDBJ whole genome shotgun (WGS) entry which is preliminary data.</text>
</comment>